<keyword evidence="1" id="KW-1133">Transmembrane helix</keyword>
<keyword evidence="1" id="KW-0812">Transmembrane</keyword>
<dbReference type="InterPro" id="IPR021994">
    <property type="entry name" value="DUF3592"/>
</dbReference>
<dbReference type="Proteomes" id="UP000501623">
    <property type="component" value="Chromosome"/>
</dbReference>
<sequence length="133" mass="14930">MKSTDIVGFILVAVPCVIITLVSLYRVRQKFRLQRTGKIAAGTVIWIEHEAGKSPAFYPVVRFQNAQQKLITVRSSFGTTADRYKEGDEVTVRFDPADSNSVSIDGERLSFGDWMTVAFSISGLVYAVWKYFP</sequence>
<dbReference type="RefSeq" id="WP_171593128.1">
    <property type="nucleotide sequence ID" value="NZ_CP053538.1"/>
</dbReference>
<dbReference type="AlphaFoldDB" id="A0A6M6BKA0"/>
<evidence type="ECO:0000313" key="3">
    <source>
        <dbReference type="EMBL" id="QJX49041.1"/>
    </source>
</evidence>
<evidence type="ECO:0000313" key="4">
    <source>
        <dbReference type="Proteomes" id="UP000501623"/>
    </source>
</evidence>
<dbReference type="EMBL" id="CP053538">
    <property type="protein sequence ID" value="QJX49041.1"/>
    <property type="molecule type" value="Genomic_DNA"/>
</dbReference>
<evidence type="ECO:0000259" key="2">
    <source>
        <dbReference type="Pfam" id="PF12158"/>
    </source>
</evidence>
<protein>
    <submittedName>
        <fullName evidence="3">DUF3592 domain-containing protein</fullName>
    </submittedName>
</protein>
<organism evidence="3 4">
    <name type="scientific">Hymenobacter taeanensis</name>
    <dbReference type="NCBI Taxonomy" id="2735321"/>
    <lineage>
        <taxon>Bacteria</taxon>
        <taxon>Pseudomonadati</taxon>
        <taxon>Bacteroidota</taxon>
        <taxon>Cytophagia</taxon>
        <taxon>Cytophagales</taxon>
        <taxon>Hymenobacteraceae</taxon>
        <taxon>Hymenobacter</taxon>
    </lineage>
</organism>
<proteinExistence type="predicted"/>
<keyword evidence="1" id="KW-0472">Membrane</keyword>
<feature type="transmembrane region" description="Helical" evidence="1">
    <location>
        <begin position="6"/>
        <end position="25"/>
    </location>
</feature>
<reference evidence="3 4" key="1">
    <citation type="submission" date="2020-05" db="EMBL/GenBank/DDBJ databases">
        <title>Complete genome sequence of Hymenobacter sp. TS19 in Coasted Sand Dune.</title>
        <authorList>
            <person name="Lee J.-H."/>
            <person name="Jung J.-H."/>
            <person name="Jeong S."/>
            <person name="Zhao L."/>
            <person name="Kim M.-K."/>
            <person name="Seo H.-S."/>
            <person name="Lim S."/>
        </authorList>
    </citation>
    <scope>NUCLEOTIDE SEQUENCE [LARGE SCALE GENOMIC DNA]</scope>
    <source>
        <strain evidence="3 4">TS19</strain>
    </source>
</reference>
<dbReference type="Pfam" id="PF12158">
    <property type="entry name" value="DUF3592"/>
    <property type="match status" value="1"/>
</dbReference>
<name>A0A6M6BKA0_9BACT</name>
<dbReference type="KEGG" id="hts:HMJ29_19880"/>
<accession>A0A6M6BKA0</accession>
<evidence type="ECO:0000256" key="1">
    <source>
        <dbReference type="SAM" id="Phobius"/>
    </source>
</evidence>
<keyword evidence="4" id="KW-1185">Reference proteome</keyword>
<gene>
    <name evidence="3" type="ORF">HMJ29_19880</name>
</gene>
<feature type="domain" description="DUF3592" evidence="2">
    <location>
        <begin position="41"/>
        <end position="106"/>
    </location>
</feature>